<dbReference type="PANTHER" id="PTHR43407">
    <property type="entry name" value="GLUTAMINE SYNTHETASE"/>
    <property type="match status" value="1"/>
</dbReference>
<dbReference type="InterPro" id="IPR008146">
    <property type="entry name" value="Gln_synth_cat_dom"/>
</dbReference>
<dbReference type="SUPFAM" id="SSF54368">
    <property type="entry name" value="Glutamine synthetase, N-terminal domain"/>
    <property type="match status" value="1"/>
</dbReference>
<evidence type="ECO:0000256" key="5">
    <source>
        <dbReference type="ARBA" id="ARBA00042675"/>
    </source>
</evidence>
<name>A0A7M7HML4_STRPU</name>
<dbReference type="Gene3D" id="3.10.20.70">
    <property type="entry name" value="Glutamine synthetase, N-terminal domain"/>
    <property type="match status" value="1"/>
</dbReference>
<reference evidence="10" key="1">
    <citation type="submission" date="2015-02" db="EMBL/GenBank/DDBJ databases">
        <title>Genome sequencing for Strongylocentrotus purpuratus.</title>
        <authorList>
            <person name="Murali S."/>
            <person name="Liu Y."/>
            <person name="Vee V."/>
            <person name="English A."/>
            <person name="Wang M."/>
            <person name="Skinner E."/>
            <person name="Han Y."/>
            <person name="Muzny D.M."/>
            <person name="Worley K.C."/>
            <person name="Gibbs R.A."/>
        </authorList>
    </citation>
    <scope>NUCLEOTIDE SEQUENCE</scope>
</reference>
<proteinExistence type="inferred from homology"/>
<dbReference type="EnsemblMetazoa" id="XM_011669256">
    <property type="protein sequence ID" value="XP_011667558"/>
    <property type="gene ID" value="LOC585989"/>
</dbReference>
<sequence length="448" mass="49385">MSGIDKVLALIVQNKIAAIRFELVDIHGIGHSRLITSRHFKDKAVHGSSFNLLALVLDPKGIKFSDSGMCIDDVDAVTYPVYETFQNLVWCQSTARILVEPTIKGEYIPQYPRNNARRLLDRLGEQGVSLFSSFVHEFYLVDEKTGEPAEKSCNYAATSRLCKLEAFINLLLACLPRVGVDVESIETLDAPGQLRVTYKSAFGVGSADNAYTFKSTVKELATRNGFVATFMTKPWPEHRGSTTYLCHSLWSLQEHKCIVFDSTSENSLSSTCQKWIAGILSHAQAITALMAPTVNCYSRFETSPTSHAPSNCSWGIGNRTCAIRVKVDGSKRTIIENRIPSSGSNPYVVLAATVAAGLDGLLTDMPLKAATEGSAYDQGYDLPELPLSLEQAMEVLETDEVILDALGKDFIKYFLAAKRHECSEALRARKVAGVDGESWEHNMYFDTI</sequence>
<evidence type="ECO:0000256" key="1">
    <source>
        <dbReference type="ARBA" id="ARBA00009897"/>
    </source>
</evidence>
<evidence type="ECO:0000256" key="4">
    <source>
        <dbReference type="ARBA" id="ARBA00039404"/>
    </source>
</evidence>
<feature type="domain" description="GS catalytic" evidence="8">
    <location>
        <begin position="112"/>
        <end position="448"/>
    </location>
</feature>
<dbReference type="FunFam" id="3.10.20.70:FF:000007">
    <property type="entry name" value="LOW QUALITY PROTEIN: lengsin"/>
    <property type="match status" value="1"/>
</dbReference>
<comment type="similarity">
    <text evidence="1 6 7">Belongs to the glutamine synthetase family.</text>
</comment>
<dbReference type="GeneID" id="585989"/>
<dbReference type="PROSITE" id="PS51987">
    <property type="entry name" value="GS_CATALYTIC"/>
    <property type="match status" value="1"/>
</dbReference>
<evidence type="ECO:0000256" key="2">
    <source>
        <dbReference type="ARBA" id="ARBA00037583"/>
    </source>
</evidence>
<evidence type="ECO:0000259" key="8">
    <source>
        <dbReference type="PROSITE" id="PS51987"/>
    </source>
</evidence>
<dbReference type="OrthoDB" id="77835at2759"/>
<evidence type="ECO:0000313" key="9">
    <source>
        <dbReference type="EnsemblMetazoa" id="XP_011667558"/>
    </source>
</evidence>
<dbReference type="InterPro" id="IPR036651">
    <property type="entry name" value="Gln_synt_N_sf"/>
</dbReference>
<accession>A0A7M7HML4</accession>
<dbReference type="InterPro" id="IPR014746">
    <property type="entry name" value="Gln_synth/guanido_kin_cat_dom"/>
</dbReference>
<dbReference type="GO" id="GO:0016020">
    <property type="term" value="C:membrane"/>
    <property type="evidence" value="ECO:0000318"/>
    <property type="project" value="GO_Central"/>
</dbReference>
<comment type="function">
    <text evidence="2">May act as a component of the cytoskeleton or as a chaperone for the reorganization of intermediate filament proteins during terminal differentiation in the lens. Does not seem to have enzymatic activity.</text>
</comment>
<organism evidence="9 10">
    <name type="scientific">Strongylocentrotus purpuratus</name>
    <name type="common">Purple sea urchin</name>
    <dbReference type="NCBI Taxonomy" id="7668"/>
    <lineage>
        <taxon>Eukaryota</taxon>
        <taxon>Metazoa</taxon>
        <taxon>Echinodermata</taxon>
        <taxon>Eleutherozoa</taxon>
        <taxon>Echinozoa</taxon>
        <taxon>Echinoidea</taxon>
        <taxon>Euechinoidea</taxon>
        <taxon>Echinacea</taxon>
        <taxon>Camarodonta</taxon>
        <taxon>Echinidea</taxon>
        <taxon>Strongylocentrotidae</taxon>
        <taxon>Strongylocentrotus</taxon>
    </lineage>
</organism>
<reference evidence="9" key="2">
    <citation type="submission" date="2021-01" db="UniProtKB">
        <authorList>
            <consortium name="EnsemblMetazoa"/>
        </authorList>
    </citation>
    <scope>IDENTIFICATION</scope>
</reference>
<comment type="subunit">
    <text evidence="3">Dodecamer. Interacts with BFSP2 and VIM.</text>
</comment>
<evidence type="ECO:0000256" key="6">
    <source>
        <dbReference type="PROSITE-ProRule" id="PRU01331"/>
    </source>
</evidence>
<dbReference type="FunCoup" id="A0A7M7HML4">
    <property type="interactions" value="39"/>
</dbReference>
<dbReference type="PANTHER" id="PTHR43407:SF1">
    <property type="entry name" value="LENGSIN"/>
    <property type="match status" value="1"/>
</dbReference>
<dbReference type="RefSeq" id="XP_790883.2">
    <property type="nucleotide sequence ID" value="XM_785790.5"/>
</dbReference>
<keyword evidence="10" id="KW-1185">Reference proteome</keyword>
<dbReference type="SMART" id="SM01230">
    <property type="entry name" value="Gln-synt_C"/>
    <property type="match status" value="1"/>
</dbReference>
<dbReference type="AlphaFoldDB" id="A0A7M7HML4"/>
<dbReference type="KEGG" id="spu:585989"/>
<dbReference type="RefSeq" id="XP_011667558.2">
    <property type="nucleotide sequence ID" value="XM_011669256.2"/>
</dbReference>
<dbReference type="InParanoid" id="A0A7M7HML4"/>
<dbReference type="Gene3D" id="3.30.590.10">
    <property type="entry name" value="Glutamine synthetase/guanido kinase, catalytic domain"/>
    <property type="match status" value="1"/>
</dbReference>
<evidence type="ECO:0000256" key="3">
    <source>
        <dbReference type="ARBA" id="ARBA00038790"/>
    </source>
</evidence>
<evidence type="ECO:0000256" key="7">
    <source>
        <dbReference type="RuleBase" id="RU000384"/>
    </source>
</evidence>
<dbReference type="EnsemblMetazoa" id="XM_785790">
    <property type="protein sequence ID" value="XP_790883"/>
    <property type="gene ID" value="LOC585989"/>
</dbReference>
<protein>
    <recommendedName>
        <fullName evidence="4">Lengsin</fullName>
    </recommendedName>
    <alternativeName>
        <fullName evidence="5">Glutamate-ammonia ligase domain-containing protein 1</fullName>
    </alternativeName>
</protein>
<dbReference type="FunFam" id="3.30.590.10:FF:000009">
    <property type="entry name" value="Lengsin, lens protein with glutamine synthetase domain"/>
    <property type="match status" value="1"/>
</dbReference>
<evidence type="ECO:0000313" key="10">
    <source>
        <dbReference type="Proteomes" id="UP000007110"/>
    </source>
</evidence>
<dbReference type="SUPFAM" id="SSF55931">
    <property type="entry name" value="Glutamine synthetase/guanido kinase"/>
    <property type="match status" value="1"/>
</dbReference>
<dbReference type="Proteomes" id="UP000007110">
    <property type="component" value="Unassembled WGS sequence"/>
</dbReference>
<dbReference type="GO" id="GO:0003824">
    <property type="term" value="F:catalytic activity"/>
    <property type="evidence" value="ECO:0007669"/>
    <property type="project" value="InterPro"/>
</dbReference>
<dbReference type="Pfam" id="PF00120">
    <property type="entry name" value="Gln-synt_C"/>
    <property type="match status" value="1"/>
</dbReference>
<dbReference type="GO" id="GO:0005737">
    <property type="term" value="C:cytoplasm"/>
    <property type="evidence" value="ECO:0000318"/>
    <property type="project" value="GO_Central"/>
</dbReference>